<protein>
    <submittedName>
        <fullName evidence="2">Uncharacterized protein</fullName>
    </submittedName>
</protein>
<evidence type="ECO:0000313" key="2">
    <source>
        <dbReference type="EMBL" id="JAH70979.1"/>
    </source>
</evidence>
<sequence length="35" mass="3760">MCPVWFCGTGTELDEIGPGRQSQSAREKVGGCFRG</sequence>
<dbReference type="AlphaFoldDB" id="A0A0E9UYM5"/>
<reference evidence="2" key="2">
    <citation type="journal article" date="2015" name="Fish Shellfish Immunol.">
        <title>Early steps in the European eel (Anguilla anguilla)-Vibrio vulnificus interaction in the gills: Role of the RtxA13 toxin.</title>
        <authorList>
            <person name="Callol A."/>
            <person name="Pajuelo D."/>
            <person name="Ebbesson L."/>
            <person name="Teles M."/>
            <person name="MacKenzie S."/>
            <person name="Amaro C."/>
        </authorList>
    </citation>
    <scope>NUCLEOTIDE SEQUENCE</scope>
</reference>
<proteinExistence type="predicted"/>
<evidence type="ECO:0000256" key="1">
    <source>
        <dbReference type="SAM" id="MobiDB-lite"/>
    </source>
</evidence>
<name>A0A0E9UYM5_ANGAN</name>
<organism evidence="2">
    <name type="scientific">Anguilla anguilla</name>
    <name type="common">European freshwater eel</name>
    <name type="synonym">Muraena anguilla</name>
    <dbReference type="NCBI Taxonomy" id="7936"/>
    <lineage>
        <taxon>Eukaryota</taxon>
        <taxon>Metazoa</taxon>
        <taxon>Chordata</taxon>
        <taxon>Craniata</taxon>
        <taxon>Vertebrata</taxon>
        <taxon>Euteleostomi</taxon>
        <taxon>Actinopterygii</taxon>
        <taxon>Neopterygii</taxon>
        <taxon>Teleostei</taxon>
        <taxon>Anguilliformes</taxon>
        <taxon>Anguillidae</taxon>
        <taxon>Anguilla</taxon>
    </lineage>
</organism>
<dbReference type="EMBL" id="GBXM01037598">
    <property type="protein sequence ID" value="JAH70979.1"/>
    <property type="molecule type" value="Transcribed_RNA"/>
</dbReference>
<reference evidence="2" key="1">
    <citation type="submission" date="2014-11" db="EMBL/GenBank/DDBJ databases">
        <authorList>
            <person name="Amaro Gonzalez C."/>
        </authorList>
    </citation>
    <scope>NUCLEOTIDE SEQUENCE</scope>
</reference>
<accession>A0A0E9UYM5</accession>
<feature type="region of interest" description="Disordered" evidence="1">
    <location>
        <begin position="16"/>
        <end position="35"/>
    </location>
</feature>